<feature type="domain" description="CHAT" evidence="1">
    <location>
        <begin position="188"/>
        <end position="427"/>
    </location>
</feature>
<feature type="non-terminal residue" evidence="2">
    <location>
        <position position="1"/>
    </location>
</feature>
<evidence type="ECO:0000313" key="3">
    <source>
        <dbReference type="Proteomes" id="UP000697710"/>
    </source>
</evidence>
<reference evidence="2" key="2">
    <citation type="journal article" date="2021" name="Microbiome">
        <title>Successional dynamics and alternative stable states in a saline activated sludge microbial community over 9 years.</title>
        <authorList>
            <person name="Wang Y."/>
            <person name="Ye J."/>
            <person name="Ju F."/>
            <person name="Liu L."/>
            <person name="Boyd J.A."/>
            <person name="Deng Y."/>
            <person name="Parks D.H."/>
            <person name="Jiang X."/>
            <person name="Yin X."/>
            <person name="Woodcroft B.J."/>
            <person name="Tyson G.W."/>
            <person name="Hugenholtz P."/>
            <person name="Polz M.F."/>
            <person name="Zhang T."/>
        </authorList>
    </citation>
    <scope>NUCLEOTIDE SEQUENCE</scope>
    <source>
        <strain evidence="2">HKST-UBA01</strain>
    </source>
</reference>
<dbReference type="AlphaFoldDB" id="A0A956M090"/>
<evidence type="ECO:0000313" key="2">
    <source>
        <dbReference type="EMBL" id="MCA9727431.1"/>
    </source>
</evidence>
<accession>A0A956M090</accession>
<evidence type="ECO:0000259" key="1">
    <source>
        <dbReference type="Pfam" id="PF12770"/>
    </source>
</evidence>
<reference evidence="2" key="1">
    <citation type="submission" date="2020-04" db="EMBL/GenBank/DDBJ databases">
        <authorList>
            <person name="Zhang T."/>
        </authorList>
    </citation>
    <scope>NUCLEOTIDE SEQUENCE</scope>
    <source>
        <strain evidence="2">HKST-UBA01</strain>
    </source>
</reference>
<protein>
    <submittedName>
        <fullName evidence="2">CHAT domain-containing protein</fullName>
    </submittedName>
</protein>
<sequence length="427" mass="46996">YRQAVDLVIASGASRAARIAVDLLALARSPLVVEDLQHAAGEEFRPEVRGAMVRLRAELLAKAPEARTEGLRVRSLQDQMRRLDRLLLEGPTKPPMLVRRAMANRSLARWLPGLGTREVVFFDRGTPWRAFVIRPNGEVVHVELPFAQGALAESWLALRTNFDIASRSPAAHRSGFIDRTTESCLHHLGQLRRALWDPLPLTHERIVVVPIGELHGVPLEALGDEAGHIVSRTPHPALLSRGRSHRPRRALVLAGEDAEMEAEAREAASILEQTGWTVVRSDHVDVEMARGGAIGLLHVAAHGTFHREGWLFSGIDLPHGRLYFEDLRRTRLRDALILLTSCDSGRVDSLPGSNVEGWITAGLSAGARELVLAGWKIDGGNARRFAHEFHRRWNGAADAAPAVAFGRASLRARHPHPHGWAGYMVAG</sequence>
<gene>
    <name evidence="2" type="ORF">KC729_07095</name>
</gene>
<name>A0A956M090_UNCEI</name>
<dbReference type="Pfam" id="PF12770">
    <property type="entry name" value="CHAT"/>
    <property type="match status" value="1"/>
</dbReference>
<proteinExistence type="predicted"/>
<comment type="caution">
    <text evidence="2">The sequence shown here is derived from an EMBL/GenBank/DDBJ whole genome shotgun (WGS) entry which is preliminary data.</text>
</comment>
<organism evidence="2 3">
    <name type="scientific">Eiseniibacteriota bacterium</name>
    <dbReference type="NCBI Taxonomy" id="2212470"/>
    <lineage>
        <taxon>Bacteria</taxon>
        <taxon>Candidatus Eiseniibacteriota</taxon>
    </lineage>
</organism>
<dbReference type="Proteomes" id="UP000697710">
    <property type="component" value="Unassembled WGS sequence"/>
</dbReference>
<dbReference type="InterPro" id="IPR024983">
    <property type="entry name" value="CHAT_dom"/>
</dbReference>
<dbReference type="EMBL" id="JAGQHR010000163">
    <property type="protein sequence ID" value="MCA9727431.1"/>
    <property type="molecule type" value="Genomic_DNA"/>
</dbReference>